<evidence type="ECO:0000313" key="3">
    <source>
        <dbReference type="Proteomes" id="UP000190834"/>
    </source>
</evidence>
<dbReference type="EMBL" id="FUXB01000006">
    <property type="protein sequence ID" value="SJZ81901.1"/>
    <property type="molecule type" value="Genomic_DNA"/>
</dbReference>
<dbReference type="STRING" id="1123491.SAMN02745782_01437"/>
<dbReference type="AlphaFoldDB" id="A0A1T4NRK7"/>
<feature type="domain" description="GPI inositol-deacylase PGAP1-like alpha/beta" evidence="1">
    <location>
        <begin position="55"/>
        <end position="102"/>
    </location>
</feature>
<protein>
    <submittedName>
        <fullName evidence="2">PGAP1-like protein</fullName>
    </submittedName>
</protein>
<dbReference type="Pfam" id="PF07819">
    <property type="entry name" value="PGAP1"/>
    <property type="match status" value="1"/>
</dbReference>
<gene>
    <name evidence="2" type="ORF">SAMN02745782_01437</name>
</gene>
<dbReference type="RefSeq" id="WP_078925836.1">
    <property type="nucleotide sequence ID" value="NZ_FUXB01000006.1"/>
</dbReference>
<sequence>MPVIILHGLYMHSIVMHPLRQQLTKLGYQATALSYNTVSINEEKLFLQIDAALAPKQTNVLVGHSLGGLMIKRYLASRRPNTQLISHVITIGSPLQGASIVSRIEQLGLGVILGNATQYGLKKHHDTWDFPQKLGSIAGTLPIGMRTLLMGNQKESDGTVTVEETKIAGMTDHLETRTTHTSMLYNHYIAKQIDHFIRYDQFEH</sequence>
<reference evidence="3" key="1">
    <citation type="submission" date="2017-02" db="EMBL/GenBank/DDBJ databases">
        <authorList>
            <person name="Varghese N."/>
            <person name="Submissions S."/>
        </authorList>
    </citation>
    <scope>NUCLEOTIDE SEQUENCE [LARGE SCALE GENOMIC DNA]</scope>
    <source>
        <strain evidence="3">DSM 19608</strain>
    </source>
</reference>
<dbReference type="PANTHER" id="PTHR37946:SF1">
    <property type="entry name" value="SLL1969 PROTEIN"/>
    <property type="match status" value="1"/>
</dbReference>
<dbReference type="Gene3D" id="3.40.50.1820">
    <property type="entry name" value="alpha/beta hydrolase"/>
    <property type="match status" value="1"/>
</dbReference>
<dbReference type="InterPro" id="IPR012908">
    <property type="entry name" value="PGAP1-ab_dom-like"/>
</dbReference>
<evidence type="ECO:0000313" key="2">
    <source>
        <dbReference type="EMBL" id="SJZ81901.1"/>
    </source>
</evidence>
<dbReference type="InterPro" id="IPR029058">
    <property type="entry name" value="AB_hydrolase_fold"/>
</dbReference>
<accession>A0A1T4NRK7</accession>
<proteinExistence type="predicted"/>
<dbReference type="GO" id="GO:0016788">
    <property type="term" value="F:hydrolase activity, acting on ester bonds"/>
    <property type="evidence" value="ECO:0007669"/>
    <property type="project" value="InterPro"/>
</dbReference>
<organism evidence="2 3">
    <name type="scientific">Vibrio cincinnatiensis DSM 19608</name>
    <dbReference type="NCBI Taxonomy" id="1123491"/>
    <lineage>
        <taxon>Bacteria</taxon>
        <taxon>Pseudomonadati</taxon>
        <taxon>Pseudomonadota</taxon>
        <taxon>Gammaproteobacteria</taxon>
        <taxon>Vibrionales</taxon>
        <taxon>Vibrionaceae</taxon>
        <taxon>Vibrio</taxon>
    </lineage>
</organism>
<evidence type="ECO:0000259" key="1">
    <source>
        <dbReference type="Pfam" id="PF07819"/>
    </source>
</evidence>
<name>A0A1T4NRK7_VIBCI</name>
<dbReference type="SUPFAM" id="SSF53474">
    <property type="entry name" value="alpha/beta-Hydrolases"/>
    <property type="match status" value="1"/>
</dbReference>
<keyword evidence="3" id="KW-1185">Reference proteome</keyword>
<dbReference type="GeneID" id="70581685"/>
<dbReference type="Proteomes" id="UP000190834">
    <property type="component" value="Unassembled WGS sequence"/>
</dbReference>
<dbReference type="PANTHER" id="PTHR37946">
    <property type="entry name" value="SLL1969 PROTEIN"/>
    <property type="match status" value="1"/>
</dbReference>
<dbReference type="OrthoDB" id="556502at2"/>